<evidence type="ECO:0000313" key="1">
    <source>
        <dbReference type="EMBL" id="KAI5663478.1"/>
    </source>
</evidence>
<organism evidence="1 2">
    <name type="scientific">Catharanthus roseus</name>
    <name type="common">Madagascar periwinkle</name>
    <name type="synonym">Vinca rosea</name>
    <dbReference type="NCBI Taxonomy" id="4058"/>
    <lineage>
        <taxon>Eukaryota</taxon>
        <taxon>Viridiplantae</taxon>
        <taxon>Streptophyta</taxon>
        <taxon>Embryophyta</taxon>
        <taxon>Tracheophyta</taxon>
        <taxon>Spermatophyta</taxon>
        <taxon>Magnoliopsida</taxon>
        <taxon>eudicotyledons</taxon>
        <taxon>Gunneridae</taxon>
        <taxon>Pentapetalae</taxon>
        <taxon>asterids</taxon>
        <taxon>lamiids</taxon>
        <taxon>Gentianales</taxon>
        <taxon>Apocynaceae</taxon>
        <taxon>Rauvolfioideae</taxon>
        <taxon>Vinceae</taxon>
        <taxon>Catharanthinae</taxon>
        <taxon>Catharanthus</taxon>
    </lineage>
</organism>
<keyword evidence="2" id="KW-1185">Reference proteome</keyword>
<accession>A0ACC0AR75</accession>
<evidence type="ECO:0000313" key="2">
    <source>
        <dbReference type="Proteomes" id="UP001060085"/>
    </source>
</evidence>
<comment type="caution">
    <text evidence="1">The sequence shown here is derived from an EMBL/GenBank/DDBJ whole genome shotgun (WGS) entry which is preliminary data.</text>
</comment>
<protein>
    <submittedName>
        <fullName evidence="1">Uncharacterized protein</fullName>
    </submittedName>
</protein>
<sequence length="64" mass="7031">METENGDSQPNMKDYEIIEQIGRGAFRAAFLVLHKIEKKKASGSASETDTRSEGSKDDNVDVQG</sequence>
<reference evidence="2" key="1">
    <citation type="journal article" date="2023" name="Nat. Plants">
        <title>Single-cell RNA sequencing provides a high-resolution roadmap for understanding the multicellular compartmentation of specialized metabolism.</title>
        <authorList>
            <person name="Sun S."/>
            <person name="Shen X."/>
            <person name="Li Y."/>
            <person name="Li Y."/>
            <person name="Wang S."/>
            <person name="Li R."/>
            <person name="Zhang H."/>
            <person name="Shen G."/>
            <person name="Guo B."/>
            <person name="Wei J."/>
            <person name="Xu J."/>
            <person name="St-Pierre B."/>
            <person name="Chen S."/>
            <person name="Sun C."/>
        </authorList>
    </citation>
    <scope>NUCLEOTIDE SEQUENCE [LARGE SCALE GENOMIC DNA]</scope>
</reference>
<gene>
    <name evidence="1" type="ORF">M9H77_22801</name>
</gene>
<name>A0ACC0AR75_CATRO</name>
<dbReference type="EMBL" id="CM044705">
    <property type="protein sequence ID" value="KAI5663478.1"/>
    <property type="molecule type" value="Genomic_DNA"/>
</dbReference>
<dbReference type="Proteomes" id="UP001060085">
    <property type="component" value="Linkage Group LG05"/>
</dbReference>
<proteinExistence type="predicted"/>